<dbReference type="InterPro" id="IPR011992">
    <property type="entry name" value="EF-hand-dom_pair"/>
</dbReference>
<dbReference type="CDD" id="cd21220">
    <property type="entry name" value="CH_PLS_FIM_rpt4"/>
    <property type="match status" value="1"/>
</dbReference>
<dbReference type="AlphaFoldDB" id="A0A1Y1VLR5"/>
<dbReference type="InterPro" id="IPR001715">
    <property type="entry name" value="CH_dom"/>
</dbReference>
<dbReference type="GO" id="GO:0005884">
    <property type="term" value="C:actin filament"/>
    <property type="evidence" value="ECO:0007669"/>
    <property type="project" value="TreeGrafter"/>
</dbReference>
<evidence type="ECO:0000259" key="6">
    <source>
        <dbReference type="PROSITE" id="PS50021"/>
    </source>
</evidence>
<dbReference type="GO" id="GO:0044396">
    <property type="term" value="P:actin cortical patch organization"/>
    <property type="evidence" value="ECO:0007669"/>
    <property type="project" value="EnsemblFungi"/>
</dbReference>
<evidence type="ECO:0000256" key="5">
    <source>
        <dbReference type="ARBA" id="ARBA00073963"/>
    </source>
</evidence>
<reference evidence="8 9" key="2">
    <citation type="submission" date="2016-08" db="EMBL/GenBank/DDBJ databases">
        <title>Pervasive Adenine N6-methylation of Active Genes in Fungi.</title>
        <authorList>
            <consortium name="DOE Joint Genome Institute"/>
            <person name="Mondo S.J."/>
            <person name="Dannebaum R.O."/>
            <person name="Kuo R.C."/>
            <person name="Labutti K."/>
            <person name="Haridas S."/>
            <person name="Kuo A."/>
            <person name="Salamov A."/>
            <person name="Ahrendt S.R."/>
            <person name="Lipzen A."/>
            <person name="Sullivan W."/>
            <person name="Andreopoulos W.B."/>
            <person name="Clum A."/>
            <person name="Lindquist E."/>
            <person name="Daum C."/>
            <person name="Ramamoorthy G.K."/>
            <person name="Gryganskyi A."/>
            <person name="Culley D."/>
            <person name="Magnuson J.K."/>
            <person name="James T.Y."/>
            <person name="O'Malley M.A."/>
            <person name="Stajich J.E."/>
            <person name="Spatafora J.W."/>
            <person name="Visel A."/>
            <person name="Grigoriev I.V."/>
        </authorList>
    </citation>
    <scope>NUCLEOTIDE SEQUENCE [LARGE SCALE GENOMIC DNA]</scope>
    <source>
        <strain evidence="9">finn</strain>
    </source>
</reference>
<keyword evidence="9" id="KW-1185">Reference proteome</keyword>
<evidence type="ECO:0000256" key="2">
    <source>
        <dbReference type="ARBA" id="ARBA00022737"/>
    </source>
</evidence>
<keyword evidence="1" id="KW-0479">Metal-binding</keyword>
<dbReference type="GO" id="GO:0051666">
    <property type="term" value="P:actin cortical patch localization"/>
    <property type="evidence" value="ECO:0007669"/>
    <property type="project" value="EnsemblFungi"/>
</dbReference>
<dbReference type="GO" id="GO:0099079">
    <property type="term" value="C:actin body"/>
    <property type="evidence" value="ECO:0007669"/>
    <property type="project" value="EnsemblFungi"/>
</dbReference>
<dbReference type="InterPro" id="IPR002048">
    <property type="entry name" value="EF_hand_dom"/>
</dbReference>
<dbReference type="Gene3D" id="1.10.418.10">
    <property type="entry name" value="Calponin-like domain"/>
    <property type="match status" value="4"/>
</dbReference>
<dbReference type="FunFam" id="1.10.418.10:FF:000042">
    <property type="entry name" value="Fimbrin, putative"/>
    <property type="match status" value="1"/>
</dbReference>
<dbReference type="STRING" id="1754191.A0A1Y1VLR5"/>
<dbReference type="GO" id="GO:0006897">
    <property type="term" value="P:endocytosis"/>
    <property type="evidence" value="ECO:0007669"/>
    <property type="project" value="EnsemblFungi"/>
</dbReference>
<dbReference type="PROSITE" id="PS50222">
    <property type="entry name" value="EF_HAND_2"/>
    <property type="match status" value="1"/>
</dbReference>
<feature type="domain" description="Calponin-homology (CH)" evidence="6">
    <location>
        <begin position="387"/>
        <end position="494"/>
    </location>
</feature>
<dbReference type="PROSITE" id="PS50021">
    <property type="entry name" value="CH"/>
    <property type="match status" value="4"/>
</dbReference>
<dbReference type="PANTHER" id="PTHR19961">
    <property type="entry name" value="FIMBRIN/PLASTIN"/>
    <property type="match status" value="1"/>
</dbReference>
<dbReference type="GO" id="GO:0030479">
    <property type="term" value="C:actin cortical patch"/>
    <property type="evidence" value="ECO:0007669"/>
    <property type="project" value="EnsemblFungi"/>
</dbReference>
<dbReference type="GO" id="GO:0031097">
    <property type="term" value="C:medial cortex"/>
    <property type="evidence" value="ECO:0007669"/>
    <property type="project" value="EnsemblFungi"/>
</dbReference>
<comment type="caution">
    <text evidence="8">The sequence shown here is derived from an EMBL/GenBank/DDBJ whole genome shotgun (WGS) entry which is preliminary data.</text>
</comment>
<dbReference type="GO" id="GO:0070649">
    <property type="term" value="P:formin-nucleated actin cable assembly"/>
    <property type="evidence" value="ECO:0007669"/>
    <property type="project" value="EnsemblFungi"/>
</dbReference>
<dbReference type="InterPro" id="IPR036872">
    <property type="entry name" value="CH_dom_sf"/>
</dbReference>
<evidence type="ECO:0000313" key="8">
    <source>
        <dbReference type="EMBL" id="ORX59876.1"/>
    </source>
</evidence>
<keyword evidence="3" id="KW-0106">Calcium</keyword>
<proteinExistence type="predicted"/>
<dbReference type="GO" id="GO:0044837">
    <property type="term" value="P:actomyosin contractile ring organization"/>
    <property type="evidence" value="ECO:0007669"/>
    <property type="project" value="EnsemblFungi"/>
</dbReference>
<dbReference type="GO" id="GO:0032432">
    <property type="term" value="C:actin filament bundle"/>
    <property type="evidence" value="ECO:0007669"/>
    <property type="project" value="EnsemblFungi"/>
</dbReference>
<dbReference type="SUPFAM" id="SSF47576">
    <property type="entry name" value="Calponin-homology domain, CH-domain"/>
    <property type="match status" value="1"/>
</dbReference>
<dbReference type="GO" id="GO:0120106">
    <property type="term" value="C:mitotic actomyosin contractile ring, distal actin filament layer"/>
    <property type="evidence" value="ECO:0007669"/>
    <property type="project" value="EnsemblFungi"/>
</dbReference>
<feature type="domain" description="Calponin-homology (CH)" evidence="6">
    <location>
        <begin position="261"/>
        <end position="364"/>
    </location>
</feature>
<dbReference type="SUPFAM" id="SSF47473">
    <property type="entry name" value="EF-hand"/>
    <property type="match status" value="1"/>
</dbReference>
<name>A0A1Y1VLR5_9FUNG</name>
<dbReference type="FunFam" id="1.10.418.10:FF:000016">
    <property type="entry name" value="Probable fimbrin"/>
    <property type="match status" value="1"/>
</dbReference>
<dbReference type="Proteomes" id="UP000193719">
    <property type="component" value="Unassembled WGS sequence"/>
</dbReference>
<dbReference type="PROSITE" id="PS00020">
    <property type="entry name" value="ACTININ_2"/>
    <property type="match status" value="1"/>
</dbReference>
<dbReference type="SMART" id="SM00033">
    <property type="entry name" value="CH"/>
    <property type="match status" value="4"/>
</dbReference>
<feature type="domain" description="Calponin-homology (CH)" evidence="6">
    <location>
        <begin position="507"/>
        <end position="615"/>
    </location>
</feature>
<reference evidence="8 9" key="1">
    <citation type="submission" date="2016-08" db="EMBL/GenBank/DDBJ databases">
        <title>Genomes of anaerobic fungi encode conserved fungal cellulosomes for biomass hydrolysis.</title>
        <authorList>
            <consortium name="DOE Joint Genome Institute"/>
            <person name="Haitjema C.H."/>
            <person name="Gilmore S.P."/>
            <person name="Henske J.K."/>
            <person name="Solomon K.V."/>
            <person name="De Groot R."/>
            <person name="Kuo A."/>
            <person name="Mondo S.J."/>
            <person name="Salamov A.A."/>
            <person name="Labutti K."/>
            <person name="Zhao Z."/>
            <person name="Chiniquy J."/>
            <person name="Barry K."/>
            <person name="Brewer H.M."/>
            <person name="Purvine S.O."/>
            <person name="Wright A.T."/>
            <person name="Boxma B."/>
            <person name="Van Alen T."/>
            <person name="Hackstein J.H."/>
            <person name="Baker S.E."/>
            <person name="Grigoriev I.V."/>
            <person name="O'Malley M.A."/>
        </authorList>
    </citation>
    <scope>NUCLEOTIDE SEQUENCE [LARGE SCALE GENOMIC DNA]</scope>
    <source>
        <strain evidence="9">finn</strain>
    </source>
</reference>
<dbReference type="GO" id="GO:0051639">
    <property type="term" value="P:actin filament network formation"/>
    <property type="evidence" value="ECO:0007669"/>
    <property type="project" value="TreeGrafter"/>
</dbReference>
<dbReference type="OrthoDB" id="431378at2759"/>
<dbReference type="InterPro" id="IPR039959">
    <property type="entry name" value="Fimbrin/Plastin"/>
</dbReference>
<keyword evidence="4" id="KW-0009">Actin-binding</keyword>
<dbReference type="CDD" id="cd21300">
    <property type="entry name" value="CH_FIMB_rpt3"/>
    <property type="match status" value="1"/>
</dbReference>
<dbReference type="Gene3D" id="1.10.238.10">
    <property type="entry name" value="EF-hand"/>
    <property type="match status" value="1"/>
</dbReference>
<evidence type="ECO:0000256" key="4">
    <source>
        <dbReference type="ARBA" id="ARBA00023203"/>
    </source>
</evidence>
<dbReference type="GO" id="GO:0051015">
    <property type="term" value="F:actin filament binding"/>
    <property type="evidence" value="ECO:0007669"/>
    <property type="project" value="EnsemblFungi"/>
</dbReference>
<accession>A0A1Y1VLR5</accession>
<dbReference type="InterPro" id="IPR001589">
    <property type="entry name" value="Actinin_actin-bd_CS"/>
</dbReference>
<dbReference type="PANTHER" id="PTHR19961:SF18">
    <property type="entry name" value="FI19014P1"/>
    <property type="match status" value="1"/>
</dbReference>
<evidence type="ECO:0000256" key="1">
    <source>
        <dbReference type="ARBA" id="ARBA00022723"/>
    </source>
</evidence>
<dbReference type="FunFam" id="1.10.418.10:FF:000010">
    <property type="entry name" value="Plastin-3 isoform 1"/>
    <property type="match status" value="1"/>
</dbReference>
<dbReference type="GO" id="GO:0030674">
    <property type="term" value="F:protein-macromolecule adaptor activity"/>
    <property type="evidence" value="ECO:0007669"/>
    <property type="project" value="EnsemblFungi"/>
</dbReference>
<evidence type="ECO:0000256" key="3">
    <source>
        <dbReference type="ARBA" id="ARBA00022837"/>
    </source>
</evidence>
<dbReference type="FunFam" id="1.10.418.10:FF:000027">
    <property type="entry name" value="Probable fimbrin"/>
    <property type="match status" value="1"/>
</dbReference>
<feature type="domain" description="EF-hand" evidence="7">
    <location>
        <begin position="20"/>
        <end position="55"/>
    </location>
</feature>
<feature type="domain" description="Calponin-homology (CH)" evidence="6">
    <location>
        <begin position="113"/>
        <end position="233"/>
    </location>
</feature>
<sequence length="623" mass="70203">MTDINANLLESKFNHILKKEEITELYKHFNGLDSDGNGYITYEQVQNVLSQFGENVDVEYIQKGFEDLSIRTEGEARFEEVLALAKSLRESHMDKKKVVLQGSGTGITHVINNDEKEQFVEHINMQLKNDPHIGDRFPIDEYSMDIFEQCKDGLILSKLINDSVPDTIDDRVLNYPKNGKPLNQFHITENNNVVINSCKAIGCNVVNIGSVDLAEGRPHLILGLLWQIIKIGLSAKIDIAVHPELFRLLKDGESLDEMLKLPTEQILIRWMNYHLKESAYGKSVNNLSSDVKDGLAYTYLLNQLDQDQCSLAPLNEQDPHKRAEMVLDNAEKLGCRKYLTPNALINGNSKLNFAFVANLFNTHPCLAPLSEEERAQLDEWLFSSSGDRESRSFALWMNSLGCDPFVNNLFDDLQDGLVLLQTLDKVHPGLVDWKKVNKQTPITSKFKKVENTNYALALAKSLNFSLVGIQGSDITDGIKNLTLGLVWQMMRDHIIQTLKSLKNNDKDITDSDIINWANETVKRGNRTSSMSSFKDPNLKTGIFLIDLLNGIRPKTVNYDIVTAGNTEEEQQSNAKYAISIARKLGASIFLLPEDITEVKPKMIMTFCGTLMAIDHKPKPSESN</sequence>
<keyword evidence="2" id="KW-0677">Repeat</keyword>
<evidence type="ECO:0000313" key="9">
    <source>
        <dbReference type="Proteomes" id="UP000193719"/>
    </source>
</evidence>
<gene>
    <name evidence="8" type="ORF">BCR36DRAFT_579324</name>
</gene>
<dbReference type="Pfam" id="PF00307">
    <property type="entry name" value="CH"/>
    <property type="match status" value="4"/>
</dbReference>
<dbReference type="EMBL" id="MCFH01000002">
    <property type="protein sequence ID" value="ORX59876.1"/>
    <property type="molecule type" value="Genomic_DNA"/>
</dbReference>
<protein>
    <recommendedName>
        <fullName evidence="5">Fimbrin</fullName>
    </recommendedName>
</protein>
<evidence type="ECO:0000259" key="7">
    <source>
        <dbReference type="PROSITE" id="PS50222"/>
    </source>
</evidence>
<organism evidence="8 9">
    <name type="scientific">Piromyces finnis</name>
    <dbReference type="NCBI Taxonomy" id="1754191"/>
    <lineage>
        <taxon>Eukaryota</taxon>
        <taxon>Fungi</taxon>
        <taxon>Fungi incertae sedis</taxon>
        <taxon>Chytridiomycota</taxon>
        <taxon>Chytridiomycota incertae sedis</taxon>
        <taxon>Neocallimastigomycetes</taxon>
        <taxon>Neocallimastigales</taxon>
        <taxon>Neocallimastigaceae</taxon>
        <taxon>Piromyces</taxon>
    </lineage>
</organism>
<dbReference type="GO" id="GO:0005509">
    <property type="term" value="F:calcium ion binding"/>
    <property type="evidence" value="ECO:0007669"/>
    <property type="project" value="InterPro"/>
</dbReference>